<feature type="transmembrane region" description="Helical" evidence="1">
    <location>
        <begin position="12"/>
        <end position="37"/>
    </location>
</feature>
<dbReference type="InterPro" id="IPR023829">
    <property type="entry name" value="PGA_PgaD"/>
</dbReference>
<keyword evidence="1" id="KW-0812">Transmembrane</keyword>
<proteinExistence type="predicted"/>
<name>A0A4R3VH97_9GAMM</name>
<dbReference type="Proteomes" id="UP000295433">
    <property type="component" value="Unassembled WGS sequence"/>
</dbReference>
<evidence type="ECO:0000313" key="2">
    <source>
        <dbReference type="EMBL" id="TCV04898.1"/>
    </source>
</evidence>
<dbReference type="GO" id="GO:0043709">
    <property type="term" value="P:cell adhesion involved in single-species biofilm formation"/>
    <property type="evidence" value="ECO:0007669"/>
    <property type="project" value="InterPro"/>
</dbReference>
<feature type="transmembrane region" description="Helical" evidence="1">
    <location>
        <begin position="57"/>
        <end position="77"/>
    </location>
</feature>
<protein>
    <submittedName>
        <fullName evidence="2">Biofilm PGA synthesis protein PgaD</fullName>
    </submittedName>
</protein>
<gene>
    <name evidence="2" type="ORF">EDC54_10851</name>
</gene>
<dbReference type="NCBIfam" id="TIGR03940">
    <property type="entry name" value="PGA_PgaD"/>
    <property type="match status" value="1"/>
</dbReference>
<organism evidence="2 3">
    <name type="scientific">Samsonia erythrinae</name>
    <dbReference type="NCBI Taxonomy" id="160434"/>
    <lineage>
        <taxon>Bacteria</taxon>
        <taxon>Pseudomonadati</taxon>
        <taxon>Pseudomonadota</taxon>
        <taxon>Gammaproteobacteria</taxon>
        <taxon>Enterobacterales</taxon>
        <taxon>Pectobacteriaceae</taxon>
        <taxon>Samsonia</taxon>
    </lineage>
</organism>
<dbReference type="AlphaFoldDB" id="A0A4R3VH97"/>
<evidence type="ECO:0000256" key="1">
    <source>
        <dbReference type="SAM" id="Phobius"/>
    </source>
</evidence>
<evidence type="ECO:0000313" key="3">
    <source>
        <dbReference type="Proteomes" id="UP000295433"/>
    </source>
</evidence>
<keyword evidence="1" id="KW-1133">Transmembrane helix</keyword>
<accession>A0A4R3VH97</accession>
<reference evidence="2 3" key="1">
    <citation type="submission" date="2019-03" db="EMBL/GenBank/DDBJ databases">
        <title>Genomic Encyclopedia of Type Strains, Phase IV (KMG-IV): sequencing the most valuable type-strain genomes for metagenomic binning, comparative biology and taxonomic classification.</title>
        <authorList>
            <person name="Goeker M."/>
        </authorList>
    </citation>
    <scope>NUCLEOTIDE SEQUENCE [LARGE SCALE GENOMIC DNA]</scope>
    <source>
        <strain evidence="2 3">DSM 16730</strain>
    </source>
</reference>
<dbReference type="EMBL" id="SMBY01000008">
    <property type="protein sequence ID" value="TCV04898.1"/>
    <property type="molecule type" value="Genomic_DNA"/>
</dbReference>
<comment type="caution">
    <text evidence="2">The sequence shown here is derived from an EMBL/GenBank/DDBJ whole genome shotgun (WGS) entry which is preliminary data.</text>
</comment>
<dbReference type="OrthoDB" id="7018808at2"/>
<dbReference type="Pfam" id="PF13994">
    <property type="entry name" value="PgaD"/>
    <property type="match status" value="1"/>
</dbReference>
<sequence>MHSPLIISERRWFPLFVDSFLTLCGWGIFIWLFSEVFIGAFLNSHMSELPAFTSDGWTVSILLCIFLVNASLLIAWGKLEHYRYRSRKEQRTRSDALDAERVARSFSLSDGFVQELNRNKIQRVWHNEHGRIIDIDNLSS</sequence>
<keyword evidence="1" id="KW-0472">Membrane</keyword>
<keyword evidence="3" id="KW-1185">Reference proteome</keyword>